<dbReference type="PANTHER" id="PTHR32487:SF8">
    <property type="entry name" value="NAD-DEPENDENT EPIMERASE_DEHYDRATASE DOMAIN-CONTAINING PROTEIN"/>
    <property type="match status" value="1"/>
</dbReference>
<dbReference type="AlphaFoldDB" id="A0A2H2ZHD7"/>
<protein>
    <recommendedName>
        <fullName evidence="1">PRISE-like Rossmann-fold domain-containing protein</fullName>
    </recommendedName>
</protein>
<feature type="domain" description="PRISE-like Rossmann-fold" evidence="1">
    <location>
        <begin position="12"/>
        <end position="402"/>
    </location>
</feature>
<dbReference type="Proteomes" id="UP000219286">
    <property type="component" value="Unassembled WGS sequence"/>
</dbReference>
<evidence type="ECO:0000259" key="1">
    <source>
        <dbReference type="Pfam" id="PF22917"/>
    </source>
</evidence>
<gene>
    <name evidence="2" type="ORF">A9Z42_0058100</name>
</gene>
<dbReference type="PANTHER" id="PTHR32487">
    <property type="entry name" value="3-OXO-DELTA(4,5)-STEROID 5-BETA-REDUCTASE"/>
    <property type="match status" value="1"/>
</dbReference>
<dbReference type="CDD" id="cd08948">
    <property type="entry name" value="5beta-POR_like_SDR_a"/>
    <property type="match status" value="1"/>
</dbReference>
<dbReference type="SUPFAM" id="SSF51735">
    <property type="entry name" value="NAD(P)-binding Rossmann-fold domains"/>
    <property type="match status" value="1"/>
</dbReference>
<dbReference type="Gene3D" id="3.40.50.720">
    <property type="entry name" value="NAD(P)-binding Rossmann-like Domain"/>
    <property type="match status" value="1"/>
</dbReference>
<evidence type="ECO:0000313" key="3">
    <source>
        <dbReference type="Proteomes" id="UP000219286"/>
    </source>
</evidence>
<comment type="caution">
    <text evidence="2">The sequence shown here is derived from an EMBL/GenBank/DDBJ whole genome shotgun (WGS) entry which is preliminary data.</text>
</comment>
<name>A0A2H2ZHD7_TRIPA</name>
<accession>A0A2H2ZHD7</accession>
<organism evidence="2 3">
    <name type="scientific">Trichoderma parareesei</name>
    <name type="common">Filamentous fungus</name>
    <dbReference type="NCBI Taxonomy" id="858221"/>
    <lineage>
        <taxon>Eukaryota</taxon>
        <taxon>Fungi</taxon>
        <taxon>Dikarya</taxon>
        <taxon>Ascomycota</taxon>
        <taxon>Pezizomycotina</taxon>
        <taxon>Sordariomycetes</taxon>
        <taxon>Hypocreomycetidae</taxon>
        <taxon>Hypocreales</taxon>
        <taxon>Hypocreaceae</taxon>
        <taxon>Trichoderma</taxon>
    </lineage>
</organism>
<reference evidence="2 3" key="1">
    <citation type="journal article" date="2015" name="Genome Announc.">
        <title>Genome sequence and annotation of Trichoderma parareesei, the ancestor of the cellulase producer Trichoderma reesei.</title>
        <authorList>
            <person name="Yang D."/>
            <person name="Pomraning K."/>
            <person name="Kopchinskiy A."/>
            <person name="Karimi Aghcheh R."/>
            <person name="Atanasova L."/>
            <person name="Chenthamara K."/>
            <person name="Baker S.E."/>
            <person name="Zhang R."/>
            <person name="Shen Q."/>
            <person name="Freitag M."/>
            <person name="Kubicek C.P."/>
            <person name="Druzhinina I.S."/>
        </authorList>
    </citation>
    <scope>NUCLEOTIDE SEQUENCE [LARGE SCALE GENOMIC DNA]</scope>
    <source>
        <strain evidence="2 3">CBS 125925</strain>
    </source>
</reference>
<keyword evidence="3" id="KW-1185">Reference proteome</keyword>
<dbReference type="EMBL" id="LFMI01000051">
    <property type="protein sequence ID" value="OTA00215.1"/>
    <property type="molecule type" value="Genomic_DNA"/>
</dbReference>
<dbReference type="InterPro" id="IPR036291">
    <property type="entry name" value="NAD(P)-bd_dom_sf"/>
</dbReference>
<dbReference type="InterPro" id="IPR055222">
    <property type="entry name" value="PRISE-like_Rossmann-fold"/>
</dbReference>
<evidence type="ECO:0000313" key="2">
    <source>
        <dbReference type="EMBL" id="OTA00215.1"/>
    </source>
</evidence>
<proteinExistence type="predicted"/>
<sequence length="402" mass="44232">MSPVSAIANRTALVFGASGITGWAIVREALTYPTATTFSRVIGLTKRPLDREKSFLPDDSRLTLAHGVDLTASVDDVVAKLAEIDGIKNVTDVYFAAYIQPAGTSDFVGFDILKEVNVRILETAVQAVERVSPNLQFWTLQTGGKSYGFVHVPHLGFPKVPAKETHPRIPQPYQDQVFYYAQYDALQRLSAEKGWSFAEIRPDLVIGFVPGGGNAMNYVQALGIFLSFYAYRHQDSSGEKKTIPYPGPLAAYNSHYTEIGQTTLARAHIFASGLKDAQSGEVYNVGDSPVTAGNSWAEKWASICDMFGLAGVPPEESASFSVAAYMAQHRDEWESFETQHGLMPGVIQRTSWEFMDVLTSLPVFDRQYDLTKARAAGFESRSNVLKNYEEAFGLMKAAKIIP</sequence>
<dbReference type="OrthoDB" id="1731983at2759"/>
<dbReference type="Pfam" id="PF22917">
    <property type="entry name" value="PRISE"/>
    <property type="match status" value="1"/>
</dbReference>